<reference evidence="3 4" key="1">
    <citation type="submission" date="2016-10" db="EMBL/GenBank/DDBJ databases">
        <authorList>
            <person name="de Groot N.N."/>
        </authorList>
    </citation>
    <scope>NUCLEOTIDE SEQUENCE [LARGE SCALE GENOMIC DNA]</scope>
    <source>
        <strain evidence="3 4">DSM 8537</strain>
    </source>
</reference>
<dbReference type="STRING" id="34004.SAMN04488021_1011"/>
<dbReference type="Proteomes" id="UP000183635">
    <property type="component" value="Unassembled WGS sequence"/>
</dbReference>
<dbReference type="EMBL" id="FOPU01000001">
    <property type="protein sequence ID" value="SFH07129.1"/>
    <property type="molecule type" value="Genomic_DNA"/>
</dbReference>
<feature type="domain" description="Peptidoglycan binding-like" evidence="2">
    <location>
        <begin position="196"/>
        <end position="219"/>
    </location>
</feature>
<dbReference type="InterPro" id="IPR036366">
    <property type="entry name" value="PGBDSf"/>
</dbReference>
<protein>
    <submittedName>
        <fullName evidence="3">Putative chitinase</fullName>
    </submittedName>
</protein>
<dbReference type="PANTHER" id="PTHR34408">
    <property type="entry name" value="FAMILY PROTEIN, PUTATIVE-RELATED"/>
    <property type="match status" value="1"/>
</dbReference>
<dbReference type="Gene3D" id="1.10.101.10">
    <property type="entry name" value="PGBD-like superfamily/PGBD"/>
    <property type="match status" value="1"/>
</dbReference>
<evidence type="ECO:0000313" key="4">
    <source>
        <dbReference type="Proteomes" id="UP000183635"/>
    </source>
</evidence>
<accession>A0A1I2X2J3</accession>
<dbReference type="Pfam" id="PF01471">
    <property type="entry name" value="PG_binding_1"/>
    <property type="match status" value="1"/>
</dbReference>
<dbReference type="SUPFAM" id="SSF53955">
    <property type="entry name" value="Lysozyme-like"/>
    <property type="match status" value="1"/>
</dbReference>
<dbReference type="InterPro" id="IPR052354">
    <property type="entry name" value="Cell_Wall_Dynamics_Protein"/>
</dbReference>
<keyword evidence="4" id="KW-1185">Reference proteome</keyword>
<evidence type="ECO:0000259" key="2">
    <source>
        <dbReference type="Pfam" id="PF01471"/>
    </source>
</evidence>
<dbReference type="InterPro" id="IPR002477">
    <property type="entry name" value="Peptidoglycan-bd-like"/>
</dbReference>
<name>A0A1I2X2J3_9RHOB</name>
<sequence length="315" mass="33855">MQLTADHLSAIAGGGVNDNMRSTVAGLAKAGVGAGLERPHRLAHYLGQLGHESGGWRYDREIWGPTAAQKRYEGRADLGNTQPGDGSRFRGRGPMQIIGRANYSKFAAWARKLDPAAPDFEVMPDAVNTDPWEGLGPIWYWSSGNPTGISLNGYADANDLGTITRRINGGTNGLADRQTKYVRAALVLAGYGPNEVRRFQAEAGLPADGIAGPRTIAALHQWLKGLPPVQFGRIPVADAATAPGEGMANPWVMKEYGPVVQALIGQEAQRQNAAYLCKPCSWLWRRKPREKADSFGSGQPVHQHGLGCISARPQS</sequence>
<evidence type="ECO:0000256" key="1">
    <source>
        <dbReference type="SAM" id="MobiDB-lite"/>
    </source>
</evidence>
<dbReference type="AlphaFoldDB" id="A0A1I2X2J3"/>
<dbReference type="SUPFAM" id="SSF47090">
    <property type="entry name" value="PGBD-like"/>
    <property type="match status" value="1"/>
</dbReference>
<dbReference type="Gene3D" id="1.10.530.10">
    <property type="match status" value="1"/>
</dbReference>
<feature type="region of interest" description="Disordered" evidence="1">
    <location>
        <begin position="73"/>
        <end position="92"/>
    </location>
</feature>
<proteinExistence type="predicted"/>
<gene>
    <name evidence="3" type="ORF">SAMN04488021_1011</name>
</gene>
<organism evidence="3 4">
    <name type="scientific">Paracoccus aminovorans</name>
    <dbReference type="NCBI Taxonomy" id="34004"/>
    <lineage>
        <taxon>Bacteria</taxon>
        <taxon>Pseudomonadati</taxon>
        <taxon>Pseudomonadota</taxon>
        <taxon>Alphaproteobacteria</taxon>
        <taxon>Rhodobacterales</taxon>
        <taxon>Paracoccaceae</taxon>
        <taxon>Paracoccus</taxon>
    </lineage>
</organism>
<evidence type="ECO:0000313" key="3">
    <source>
        <dbReference type="EMBL" id="SFH07129.1"/>
    </source>
</evidence>
<dbReference type="InterPro" id="IPR023346">
    <property type="entry name" value="Lysozyme-like_dom_sf"/>
</dbReference>
<feature type="region of interest" description="Disordered" evidence="1">
    <location>
        <begin position="291"/>
        <end position="315"/>
    </location>
</feature>
<dbReference type="InterPro" id="IPR036365">
    <property type="entry name" value="PGBD-like_sf"/>
</dbReference>